<reference evidence="2" key="1">
    <citation type="submission" date="2019-08" db="EMBL/GenBank/DDBJ databases">
        <authorList>
            <person name="Kucharzyk K."/>
            <person name="Murdoch R.W."/>
            <person name="Higgins S."/>
            <person name="Loffler F."/>
        </authorList>
    </citation>
    <scope>NUCLEOTIDE SEQUENCE</scope>
</reference>
<organism evidence="2">
    <name type="scientific">bioreactor metagenome</name>
    <dbReference type="NCBI Taxonomy" id="1076179"/>
    <lineage>
        <taxon>unclassified sequences</taxon>
        <taxon>metagenomes</taxon>
        <taxon>ecological metagenomes</taxon>
    </lineage>
</organism>
<accession>A0A645DPF6</accession>
<gene>
    <name evidence="2" type="ORF">SDC9_138313</name>
</gene>
<sequence>MFSPILIELTIVILFFALSTSVVVQLIAAAGATARESEYHARAILAMESVAEQIKADPAGSGACNECGVRASTKNVAEDLAVNCLVTDDPSPLQGTLYEIELSVTSPTGETYYLDAVRYIPDAEVLP</sequence>
<name>A0A645DPF6_9ZZZZ</name>
<protein>
    <submittedName>
        <fullName evidence="2">Uncharacterized protein</fullName>
    </submittedName>
</protein>
<comment type="caution">
    <text evidence="2">The sequence shown here is derived from an EMBL/GenBank/DDBJ whole genome shotgun (WGS) entry which is preliminary data.</text>
</comment>
<dbReference type="EMBL" id="VSSQ01038289">
    <property type="protein sequence ID" value="MPM91186.1"/>
    <property type="molecule type" value="Genomic_DNA"/>
</dbReference>
<feature type="transmembrane region" description="Helical" evidence="1">
    <location>
        <begin position="6"/>
        <end position="32"/>
    </location>
</feature>
<keyword evidence="1" id="KW-0472">Membrane</keyword>
<proteinExistence type="predicted"/>
<evidence type="ECO:0000313" key="2">
    <source>
        <dbReference type="EMBL" id="MPM91186.1"/>
    </source>
</evidence>
<evidence type="ECO:0000256" key="1">
    <source>
        <dbReference type="SAM" id="Phobius"/>
    </source>
</evidence>
<keyword evidence="1" id="KW-1133">Transmembrane helix</keyword>
<dbReference type="AlphaFoldDB" id="A0A645DPF6"/>
<keyword evidence="1" id="KW-0812">Transmembrane</keyword>